<dbReference type="PANTHER" id="PTHR24235:SF29">
    <property type="entry name" value="GH23382P"/>
    <property type="match status" value="1"/>
</dbReference>
<keyword evidence="6 9" id="KW-0472">Membrane</keyword>
<comment type="similarity">
    <text evidence="2">Belongs to the G-protein coupled receptor 1 family.</text>
</comment>
<keyword evidence="7 11" id="KW-0675">Receptor</keyword>
<dbReference type="GO" id="GO:0005886">
    <property type="term" value="C:plasma membrane"/>
    <property type="evidence" value="ECO:0007669"/>
    <property type="project" value="TreeGrafter"/>
</dbReference>
<keyword evidence="8" id="KW-0807">Transducer</keyword>
<gene>
    <name evidence="11" type="ORF">KP79_PYT17529</name>
</gene>
<feature type="transmembrane region" description="Helical" evidence="9">
    <location>
        <begin position="85"/>
        <end position="108"/>
    </location>
</feature>
<evidence type="ECO:0000256" key="2">
    <source>
        <dbReference type="ARBA" id="ARBA00010663"/>
    </source>
</evidence>
<comment type="caution">
    <text evidence="11">The sequence shown here is derived from an EMBL/GenBank/DDBJ whole genome shotgun (WGS) entry which is preliminary data.</text>
</comment>
<evidence type="ECO:0000256" key="7">
    <source>
        <dbReference type="ARBA" id="ARBA00023170"/>
    </source>
</evidence>
<dbReference type="SUPFAM" id="SSF81321">
    <property type="entry name" value="Family A G protein-coupled receptor-like"/>
    <property type="match status" value="1"/>
</dbReference>
<evidence type="ECO:0000256" key="9">
    <source>
        <dbReference type="SAM" id="Phobius"/>
    </source>
</evidence>
<dbReference type="OrthoDB" id="10037617at2759"/>
<feature type="domain" description="G-protein coupled receptors family 1 profile" evidence="10">
    <location>
        <begin position="69"/>
        <end position="327"/>
    </location>
</feature>
<dbReference type="AlphaFoldDB" id="A0A210QL65"/>
<feature type="transmembrane region" description="Helical" evidence="9">
    <location>
        <begin position="217"/>
        <end position="237"/>
    </location>
</feature>
<organism evidence="11 12">
    <name type="scientific">Mizuhopecten yessoensis</name>
    <name type="common">Japanese scallop</name>
    <name type="synonym">Patinopecten yessoensis</name>
    <dbReference type="NCBI Taxonomy" id="6573"/>
    <lineage>
        <taxon>Eukaryota</taxon>
        <taxon>Metazoa</taxon>
        <taxon>Spiralia</taxon>
        <taxon>Lophotrochozoa</taxon>
        <taxon>Mollusca</taxon>
        <taxon>Bivalvia</taxon>
        <taxon>Autobranchia</taxon>
        <taxon>Pteriomorphia</taxon>
        <taxon>Pectinida</taxon>
        <taxon>Pectinoidea</taxon>
        <taxon>Pectinidae</taxon>
        <taxon>Mizuhopecten</taxon>
    </lineage>
</organism>
<keyword evidence="4 9" id="KW-1133">Transmembrane helix</keyword>
<dbReference type="InterPro" id="IPR000611">
    <property type="entry name" value="NPY_rcpt"/>
</dbReference>
<dbReference type="InterPro" id="IPR017452">
    <property type="entry name" value="GPCR_Rhodpsn_7TM"/>
</dbReference>
<feature type="transmembrane region" description="Helical" evidence="9">
    <location>
        <begin position="268"/>
        <end position="286"/>
    </location>
</feature>
<dbReference type="PANTHER" id="PTHR24235">
    <property type="entry name" value="NEUROPEPTIDE Y RECEPTOR"/>
    <property type="match status" value="1"/>
</dbReference>
<dbReference type="InterPro" id="IPR000276">
    <property type="entry name" value="GPCR_Rhodpsn"/>
</dbReference>
<feature type="transmembrane region" description="Helical" evidence="9">
    <location>
        <begin position="120"/>
        <end position="148"/>
    </location>
</feature>
<evidence type="ECO:0000256" key="8">
    <source>
        <dbReference type="ARBA" id="ARBA00023224"/>
    </source>
</evidence>
<reference evidence="11 12" key="1">
    <citation type="journal article" date="2017" name="Nat. Ecol. Evol.">
        <title>Scallop genome provides insights into evolution of bilaterian karyotype and development.</title>
        <authorList>
            <person name="Wang S."/>
            <person name="Zhang J."/>
            <person name="Jiao W."/>
            <person name="Li J."/>
            <person name="Xun X."/>
            <person name="Sun Y."/>
            <person name="Guo X."/>
            <person name="Huan P."/>
            <person name="Dong B."/>
            <person name="Zhang L."/>
            <person name="Hu X."/>
            <person name="Sun X."/>
            <person name="Wang J."/>
            <person name="Zhao C."/>
            <person name="Wang Y."/>
            <person name="Wang D."/>
            <person name="Huang X."/>
            <person name="Wang R."/>
            <person name="Lv J."/>
            <person name="Li Y."/>
            <person name="Zhang Z."/>
            <person name="Liu B."/>
            <person name="Lu W."/>
            <person name="Hui Y."/>
            <person name="Liang J."/>
            <person name="Zhou Z."/>
            <person name="Hou R."/>
            <person name="Li X."/>
            <person name="Liu Y."/>
            <person name="Li H."/>
            <person name="Ning X."/>
            <person name="Lin Y."/>
            <person name="Zhao L."/>
            <person name="Xing Q."/>
            <person name="Dou J."/>
            <person name="Li Y."/>
            <person name="Mao J."/>
            <person name="Guo H."/>
            <person name="Dou H."/>
            <person name="Li T."/>
            <person name="Mu C."/>
            <person name="Jiang W."/>
            <person name="Fu Q."/>
            <person name="Fu X."/>
            <person name="Miao Y."/>
            <person name="Liu J."/>
            <person name="Yu Q."/>
            <person name="Li R."/>
            <person name="Liao H."/>
            <person name="Li X."/>
            <person name="Kong Y."/>
            <person name="Jiang Z."/>
            <person name="Chourrout D."/>
            <person name="Li R."/>
            <person name="Bao Z."/>
        </authorList>
    </citation>
    <scope>NUCLEOTIDE SEQUENCE [LARGE SCALE GENOMIC DNA]</scope>
    <source>
        <strain evidence="11 12">PY_sf001</strain>
    </source>
</reference>
<proteinExistence type="inferred from homology"/>
<evidence type="ECO:0000256" key="6">
    <source>
        <dbReference type="ARBA" id="ARBA00023136"/>
    </source>
</evidence>
<keyword evidence="5" id="KW-0297">G-protein coupled receptor</keyword>
<dbReference type="PROSITE" id="PS50262">
    <property type="entry name" value="G_PROTEIN_RECEP_F1_2"/>
    <property type="match status" value="1"/>
</dbReference>
<dbReference type="Pfam" id="PF00001">
    <property type="entry name" value="7tm_1"/>
    <property type="match status" value="1"/>
</dbReference>
<comment type="subcellular location">
    <subcellularLocation>
        <location evidence="1">Membrane</location>
        <topology evidence="1">Multi-pass membrane protein</topology>
    </subcellularLocation>
</comment>
<evidence type="ECO:0000259" key="10">
    <source>
        <dbReference type="PROSITE" id="PS50262"/>
    </source>
</evidence>
<feature type="transmembrane region" description="Helical" evidence="9">
    <location>
        <begin position="53"/>
        <end position="78"/>
    </location>
</feature>
<feature type="transmembrane region" description="Helical" evidence="9">
    <location>
        <begin position="306"/>
        <end position="329"/>
    </location>
</feature>
<protein>
    <submittedName>
        <fullName evidence="11">G-protein coupled receptor 83</fullName>
    </submittedName>
</protein>
<keyword evidence="12" id="KW-1185">Reference proteome</keyword>
<name>A0A210QL65_MIZYE</name>
<dbReference type="SMART" id="SM01381">
    <property type="entry name" value="7TM_GPCR_Srsx"/>
    <property type="match status" value="1"/>
</dbReference>
<evidence type="ECO:0000256" key="4">
    <source>
        <dbReference type="ARBA" id="ARBA00022989"/>
    </source>
</evidence>
<dbReference type="GO" id="GO:0042923">
    <property type="term" value="F:neuropeptide binding"/>
    <property type="evidence" value="ECO:0007669"/>
    <property type="project" value="TreeGrafter"/>
</dbReference>
<evidence type="ECO:0000256" key="3">
    <source>
        <dbReference type="ARBA" id="ARBA00022692"/>
    </source>
</evidence>
<dbReference type="GO" id="GO:0004983">
    <property type="term" value="F:neuropeptide Y receptor activity"/>
    <property type="evidence" value="ECO:0007669"/>
    <property type="project" value="InterPro"/>
</dbReference>
<evidence type="ECO:0000256" key="5">
    <source>
        <dbReference type="ARBA" id="ARBA00023040"/>
    </source>
</evidence>
<dbReference type="PRINTS" id="PR01012">
    <property type="entry name" value="NRPEPTIDEYR"/>
</dbReference>
<dbReference type="Gene3D" id="1.20.1070.10">
    <property type="entry name" value="Rhodopsin 7-helix transmembrane proteins"/>
    <property type="match status" value="1"/>
</dbReference>
<accession>A0A210QL65</accession>
<dbReference type="Proteomes" id="UP000242188">
    <property type="component" value="Unassembled WGS sequence"/>
</dbReference>
<evidence type="ECO:0000256" key="1">
    <source>
        <dbReference type="ARBA" id="ARBA00004141"/>
    </source>
</evidence>
<sequence length="428" mass="48899">MDSTGDFTDYLQDIFDNMENDTLLDIFNMANHSHSSFNFRKLKEHRYGASGTALLLVSFSILVVISFFGNMLVVHVVVKNRKMHTVTYIFIANMAFSDLLMTCLNVPLNIARELMSEWTLGAFLCHVLNLSLMTSVYVSTFTLTAIALDRQRVLIYPLNPRITRRKGIFILVLIWSLAFSLALPYGIYTRVQDLNLFVTTVKRCRTNFPSVKWEQSVTIGTMVVQYVLPLTIIGVTYGRIVHKLWLRTQLGVVTEKQRVLQIQEKRKSIKLLVAVVAVFAVCWMPLNLYHLLTDLHPDVKQFAYNSTVFFICHWVAISSTCINPFLYCWMNPIFKREFKNILKCCCAVQSHPVNSRSFDMEFDDLISPGNDRGRMRYRMQFTNGRGCSNACSNMCSVSSSDSQRGGLKRKLFNGVCHTSIALSLCLSE</sequence>
<evidence type="ECO:0000313" key="11">
    <source>
        <dbReference type="EMBL" id="OWF49488.1"/>
    </source>
</evidence>
<feature type="transmembrane region" description="Helical" evidence="9">
    <location>
        <begin position="168"/>
        <end position="188"/>
    </location>
</feature>
<dbReference type="GO" id="GO:0043005">
    <property type="term" value="C:neuron projection"/>
    <property type="evidence" value="ECO:0007669"/>
    <property type="project" value="TreeGrafter"/>
</dbReference>
<evidence type="ECO:0000313" key="12">
    <source>
        <dbReference type="Proteomes" id="UP000242188"/>
    </source>
</evidence>
<dbReference type="PRINTS" id="PR00237">
    <property type="entry name" value="GPCRRHODOPSN"/>
</dbReference>
<keyword evidence="3 9" id="KW-0812">Transmembrane</keyword>
<dbReference type="EMBL" id="NEDP02003088">
    <property type="protein sequence ID" value="OWF49488.1"/>
    <property type="molecule type" value="Genomic_DNA"/>
</dbReference>